<dbReference type="InterPro" id="IPR027396">
    <property type="entry name" value="DsrEFH-like"/>
</dbReference>
<evidence type="ECO:0000313" key="3">
    <source>
        <dbReference type="Proteomes" id="UP000023772"/>
    </source>
</evidence>
<dbReference type="EMBL" id="FOHT01000027">
    <property type="protein sequence ID" value="SET88108.1"/>
    <property type="molecule type" value="Genomic_DNA"/>
</dbReference>
<dbReference type="Pfam" id="PF02635">
    <property type="entry name" value="DsrE"/>
    <property type="match status" value="1"/>
</dbReference>
<dbReference type="OrthoDB" id="9801500at2"/>
<sequence length="115" mass="12700">MNSFKNTLIQITQNGMGSGNEELGQLLAKNYLTLLCEETEVPQVITFYNEGVKLICSGSEALEPLKLLAEKGVKLVACKTCLNHFQLLEKVEVGITATMVDIMHFQKVAEKVVNL</sequence>
<dbReference type="EMBL" id="CP007451">
    <property type="protein sequence ID" value="AHW58510.1"/>
    <property type="molecule type" value="Genomic_DNA"/>
</dbReference>
<dbReference type="STRING" id="1168034.FH5T_00215"/>
<name>X5DTL2_9BACT</name>
<protein>
    <submittedName>
        <fullName evidence="2">DsrE/DsrF-like family protein</fullName>
    </submittedName>
    <submittedName>
        <fullName evidence="1">Response regulator SirA</fullName>
    </submittedName>
</protein>
<evidence type="ECO:0000313" key="4">
    <source>
        <dbReference type="Proteomes" id="UP000181981"/>
    </source>
</evidence>
<dbReference type="AlphaFoldDB" id="X5DTL2"/>
<dbReference type="eggNOG" id="COG0425">
    <property type="taxonomic scope" value="Bacteria"/>
</dbReference>
<dbReference type="InterPro" id="IPR003787">
    <property type="entry name" value="Sulphur_relay_DsrE/F-like"/>
</dbReference>
<reference evidence="1 3" key="1">
    <citation type="submission" date="2014-03" db="EMBL/GenBank/DDBJ databases">
        <title>Complete genome sequence of a deeply braunched marine Bacteroidia bacterium Draconibacterium orientale type strain FH5T.</title>
        <authorList>
            <person name="Li X."/>
            <person name="Wang X."/>
            <person name="Xie Z."/>
            <person name="Du Z."/>
            <person name="Chen G."/>
        </authorList>
    </citation>
    <scope>NUCLEOTIDE SEQUENCE [LARGE SCALE GENOMIC DNA]</scope>
    <source>
        <strain evidence="1 3">FH5</strain>
    </source>
</reference>
<dbReference type="Proteomes" id="UP000023772">
    <property type="component" value="Chromosome"/>
</dbReference>
<dbReference type="HOGENOM" id="CLU_097491_1_0_10"/>
<evidence type="ECO:0000313" key="1">
    <source>
        <dbReference type="EMBL" id="AHW58510.1"/>
    </source>
</evidence>
<keyword evidence="3" id="KW-1185">Reference proteome</keyword>
<accession>X5DTL2</accession>
<dbReference type="RefSeq" id="WP_051567479.1">
    <property type="nucleotide sequence ID" value="NZ_FOHT01000027.1"/>
</dbReference>
<reference evidence="2 4" key="2">
    <citation type="submission" date="2016-10" db="EMBL/GenBank/DDBJ databases">
        <authorList>
            <person name="de Groot N.N."/>
        </authorList>
    </citation>
    <scope>NUCLEOTIDE SEQUENCE [LARGE SCALE GENOMIC DNA]</scope>
    <source>
        <strain evidence="2 4">DSM 25947</strain>
    </source>
</reference>
<proteinExistence type="predicted"/>
<dbReference type="SUPFAM" id="SSF75169">
    <property type="entry name" value="DsrEFH-like"/>
    <property type="match status" value="1"/>
</dbReference>
<evidence type="ECO:0000313" key="2">
    <source>
        <dbReference type="EMBL" id="SET88108.1"/>
    </source>
</evidence>
<dbReference type="Proteomes" id="UP000181981">
    <property type="component" value="Unassembled WGS sequence"/>
</dbReference>
<gene>
    <name evidence="1" type="ORF">FH5T_00215</name>
    <name evidence="2" type="ORF">SAMN05444285_1274</name>
</gene>
<organism evidence="2 4">
    <name type="scientific">Draconibacterium orientale</name>
    <dbReference type="NCBI Taxonomy" id="1168034"/>
    <lineage>
        <taxon>Bacteria</taxon>
        <taxon>Pseudomonadati</taxon>
        <taxon>Bacteroidota</taxon>
        <taxon>Bacteroidia</taxon>
        <taxon>Marinilabiliales</taxon>
        <taxon>Prolixibacteraceae</taxon>
        <taxon>Draconibacterium</taxon>
    </lineage>
</organism>
<dbReference type="KEGG" id="dori:FH5T_00215"/>